<dbReference type="GO" id="GO:0008360">
    <property type="term" value="P:regulation of cell shape"/>
    <property type="evidence" value="ECO:0007669"/>
    <property type="project" value="UniProtKB-KW"/>
</dbReference>
<dbReference type="InterPro" id="IPR006009">
    <property type="entry name" value="GlcNAc_MurG"/>
</dbReference>
<evidence type="ECO:0008006" key="13">
    <source>
        <dbReference type="Google" id="ProtNLM"/>
    </source>
</evidence>
<organism evidence="12">
    <name type="scientific">marine metagenome</name>
    <dbReference type="NCBI Taxonomy" id="408172"/>
    <lineage>
        <taxon>unclassified sequences</taxon>
        <taxon>metagenomes</taxon>
        <taxon>ecological metagenomes</taxon>
    </lineage>
</organism>
<gene>
    <name evidence="12" type="ORF">METZ01_LOCUS99764</name>
</gene>
<evidence type="ECO:0000256" key="7">
    <source>
        <dbReference type="ARBA" id="ARBA00023136"/>
    </source>
</evidence>
<dbReference type="AlphaFoldDB" id="A0A381W302"/>
<dbReference type="GO" id="GO:0051301">
    <property type="term" value="P:cell division"/>
    <property type="evidence" value="ECO:0007669"/>
    <property type="project" value="UniProtKB-KW"/>
</dbReference>
<evidence type="ECO:0000256" key="9">
    <source>
        <dbReference type="ARBA" id="ARBA00023316"/>
    </source>
</evidence>
<evidence type="ECO:0000256" key="1">
    <source>
        <dbReference type="ARBA" id="ARBA00022475"/>
    </source>
</evidence>
<dbReference type="EMBL" id="UINC01010555">
    <property type="protein sequence ID" value="SVA46910.1"/>
    <property type="molecule type" value="Genomic_DNA"/>
</dbReference>
<evidence type="ECO:0000256" key="3">
    <source>
        <dbReference type="ARBA" id="ARBA00022676"/>
    </source>
</evidence>
<keyword evidence="6" id="KW-0573">Peptidoglycan synthesis</keyword>
<keyword evidence="8" id="KW-0131">Cell cycle</keyword>
<dbReference type="GO" id="GO:0050511">
    <property type="term" value="F:undecaprenyldiphospho-muramoylpentapeptide beta-N-acetylglucosaminyltransferase activity"/>
    <property type="evidence" value="ECO:0007669"/>
    <property type="project" value="InterPro"/>
</dbReference>
<dbReference type="GO" id="GO:0009252">
    <property type="term" value="P:peptidoglycan biosynthetic process"/>
    <property type="evidence" value="ECO:0007669"/>
    <property type="project" value="UniProtKB-KW"/>
</dbReference>
<dbReference type="CDD" id="cd03785">
    <property type="entry name" value="GT28_MurG"/>
    <property type="match status" value="1"/>
</dbReference>
<evidence type="ECO:0000313" key="12">
    <source>
        <dbReference type="EMBL" id="SVA46910.1"/>
    </source>
</evidence>
<evidence type="ECO:0000256" key="6">
    <source>
        <dbReference type="ARBA" id="ARBA00022984"/>
    </source>
</evidence>
<name>A0A381W302_9ZZZZ</name>
<keyword evidence="5" id="KW-0133">Cell shape</keyword>
<dbReference type="Gene3D" id="3.40.50.2000">
    <property type="entry name" value="Glycogen Phosphorylase B"/>
    <property type="match status" value="2"/>
</dbReference>
<dbReference type="PANTHER" id="PTHR21015">
    <property type="entry name" value="UDP-N-ACETYLGLUCOSAMINE--N-ACETYLMURAMYL-(PENTAPEPTIDE) PYROPHOSPHORYL-UNDECAPRENOL N-ACETYLGLUCOSAMINE TRANSFERASE 1"/>
    <property type="match status" value="1"/>
</dbReference>
<feature type="domain" description="Glycosyltransferase family 28 N-terminal" evidence="10">
    <location>
        <begin position="10"/>
        <end position="143"/>
    </location>
</feature>
<proteinExistence type="inferred from homology"/>
<dbReference type="GO" id="GO:0005975">
    <property type="term" value="P:carbohydrate metabolic process"/>
    <property type="evidence" value="ECO:0007669"/>
    <property type="project" value="InterPro"/>
</dbReference>
<protein>
    <recommendedName>
        <fullName evidence="13">Glycosyl transferase family 28 C-terminal domain-containing protein</fullName>
    </recommendedName>
</protein>
<accession>A0A381W302</accession>
<keyword evidence="4" id="KW-0808">Transferase</keyword>
<reference evidence="12" key="1">
    <citation type="submission" date="2018-05" db="EMBL/GenBank/DDBJ databases">
        <authorList>
            <person name="Lanie J.A."/>
            <person name="Ng W.-L."/>
            <person name="Kazmierczak K.M."/>
            <person name="Andrzejewski T.M."/>
            <person name="Davidsen T.M."/>
            <person name="Wayne K.J."/>
            <person name="Tettelin H."/>
            <person name="Glass J.I."/>
            <person name="Rusch D."/>
            <person name="Podicherti R."/>
            <person name="Tsui H.-C.T."/>
            <person name="Winkler M.E."/>
        </authorList>
    </citation>
    <scope>NUCLEOTIDE SEQUENCE</scope>
</reference>
<evidence type="ECO:0000256" key="4">
    <source>
        <dbReference type="ARBA" id="ARBA00022679"/>
    </source>
</evidence>
<sequence>MVMSKNPVRVLLTGGGSGGPTLPLLALAEEIIQQKNDSIFLFLGSKGGPERQMVEQAGIAFEYIPSGKLRRYWSLRNFVDPIFILGGGIKGFVKLLSFRPQVIVSAGSFVSVPVAYMSWLLRIPHVILQMDVRPGLANRLMAPVSHALITYFEKTANHFPKILLKRNIGPVVRQEIITANADHANERFGLDPEMPLILITGGGQGAAGLNNAVMPLLKHWLINFQVVHLTGTEWGKNLEPEYSDFSHQHYHRLESVHQGMGDLLAKSEIVFTRAGMGIIGELAVLKKDSVLIPLPGTHQEENAMLLQQNKAAVFVSQEHLEAEGINWWKNFMQDRIPGEMGRRLHQMLPDGGTKDFAKLILEIAENSSKWN</sequence>
<dbReference type="InterPro" id="IPR007235">
    <property type="entry name" value="Glyco_trans_28_C"/>
</dbReference>
<keyword evidence="9" id="KW-0961">Cell wall biogenesis/degradation</keyword>
<evidence type="ECO:0000256" key="5">
    <source>
        <dbReference type="ARBA" id="ARBA00022960"/>
    </source>
</evidence>
<evidence type="ECO:0000259" key="11">
    <source>
        <dbReference type="Pfam" id="PF04101"/>
    </source>
</evidence>
<dbReference type="SUPFAM" id="SSF53756">
    <property type="entry name" value="UDP-Glycosyltransferase/glycogen phosphorylase"/>
    <property type="match status" value="1"/>
</dbReference>
<evidence type="ECO:0000256" key="2">
    <source>
        <dbReference type="ARBA" id="ARBA00022618"/>
    </source>
</evidence>
<evidence type="ECO:0000256" key="8">
    <source>
        <dbReference type="ARBA" id="ARBA00023306"/>
    </source>
</evidence>
<dbReference type="Pfam" id="PF03033">
    <property type="entry name" value="Glyco_transf_28"/>
    <property type="match status" value="1"/>
</dbReference>
<dbReference type="InterPro" id="IPR004276">
    <property type="entry name" value="GlycoTrans_28_N"/>
</dbReference>
<evidence type="ECO:0000259" key="10">
    <source>
        <dbReference type="Pfam" id="PF03033"/>
    </source>
</evidence>
<keyword evidence="3" id="KW-0328">Glycosyltransferase</keyword>
<keyword evidence="1" id="KW-1003">Cell membrane</keyword>
<keyword evidence="2" id="KW-0132">Cell division</keyword>
<dbReference type="HAMAP" id="MF_00033">
    <property type="entry name" value="MurG"/>
    <property type="match status" value="1"/>
</dbReference>
<dbReference type="PANTHER" id="PTHR21015:SF27">
    <property type="entry name" value="UDP-N-ACETYLGLUCOSAMINE--N-ACETYLMURAMYL-(PENTAPEPTIDE) PYROPHOSPHORYL-UNDECAPRENOL N-ACETYLGLUCOSAMINE TRANSFERASE"/>
    <property type="match status" value="1"/>
</dbReference>
<feature type="domain" description="Glycosyl transferase family 28 C-terminal" evidence="11">
    <location>
        <begin position="197"/>
        <end position="323"/>
    </location>
</feature>
<dbReference type="Pfam" id="PF04101">
    <property type="entry name" value="Glyco_tran_28_C"/>
    <property type="match status" value="1"/>
</dbReference>
<keyword evidence="7" id="KW-0472">Membrane</keyword>
<dbReference type="GO" id="GO:0071555">
    <property type="term" value="P:cell wall organization"/>
    <property type="evidence" value="ECO:0007669"/>
    <property type="project" value="UniProtKB-KW"/>
</dbReference>